<dbReference type="InterPro" id="IPR047170">
    <property type="entry name" value="PTN12/18/22"/>
</dbReference>
<feature type="compositionally biased region" description="Low complexity" evidence="5">
    <location>
        <begin position="397"/>
        <end position="410"/>
    </location>
</feature>
<dbReference type="Gene3D" id="3.90.190.10">
    <property type="entry name" value="Protein tyrosine phosphatase superfamily"/>
    <property type="match status" value="2"/>
</dbReference>
<feature type="compositionally biased region" description="Basic and acidic residues" evidence="5">
    <location>
        <begin position="441"/>
        <end position="452"/>
    </location>
</feature>
<feature type="region of interest" description="Disordered" evidence="5">
    <location>
        <begin position="363"/>
        <end position="452"/>
    </location>
</feature>
<dbReference type="SUPFAM" id="SSF52799">
    <property type="entry name" value="(Phosphotyrosine protein) phosphatases II"/>
    <property type="match status" value="1"/>
</dbReference>
<organism evidence="8 9">
    <name type="scientific">Gopherus evgoodei</name>
    <name type="common">Goodes thornscrub tortoise</name>
    <dbReference type="NCBI Taxonomy" id="1825980"/>
    <lineage>
        <taxon>Eukaryota</taxon>
        <taxon>Metazoa</taxon>
        <taxon>Chordata</taxon>
        <taxon>Craniata</taxon>
        <taxon>Vertebrata</taxon>
        <taxon>Euteleostomi</taxon>
        <taxon>Archelosauria</taxon>
        <taxon>Testudinata</taxon>
        <taxon>Testudines</taxon>
        <taxon>Cryptodira</taxon>
        <taxon>Durocryptodira</taxon>
        <taxon>Testudinoidea</taxon>
        <taxon>Testudinidae</taxon>
        <taxon>Gopherus</taxon>
    </lineage>
</organism>
<sequence>MTQVLRDDHPPASILCAALCAAVSPAAPPQRWLHLSAGLVIPPGLLPLESRGAGKSEDIKAQASAFRQQQGFSAEAGGRKENIKKNRYKDILPYDQTRVVLNLCTDEGQTDYINASFIQGVNNKRCYIATQGPLPHTVLDFWRMIWEYEVKVGVTLLGVPGLKKCERYWPLKQELLQIGPFSIVQEERPLTHFQYVAWPDRGIPDNYSHFLEMIEHMRLKQGDDSAPICVHCSAGCGRTGVICILEHVRHLLLQQSIPPNFSIFDIVLAMRKQRPSAVQTLEQYEFLFHAVAEMFRSALATAKYETLKEVRGPRACLSPVVLPPPSSPPPRSISVPSEPTPDLPPKMSDTYAVVNKFRRGGGLAAASSQETRPCGGSPEWSSIDPSGFGGLQARDAGILGPSSSLHLGSLDRGWGEGKGPPSSLLFLPPPGYNFRIGKPKGPRDPPAEWTRL</sequence>
<dbReference type="InterPro" id="IPR016130">
    <property type="entry name" value="Tyr_Pase_AS"/>
</dbReference>
<feature type="domain" description="Tyrosine specific protein phosphatases" evidence="7">
    <location>
        <begin position="208"/>
        <end position="285"/>
    </location>
</feature>
<evidence type="ECO:0000259" key="6">
    <source>
        <dbReference type="PROSITE" id="PS50055"/>
    </source>
</evidence>
<accession>A0A8C4WS61</accession>
<dbReference type="GO" id="GO:0004726">
    <property type="term" value="F:non-membrane spanning protein tyrosine phosphatase activity"/>
    <property type="evidence" value="ECO:0007669"/>
    <property type="project" value="InterPro"/>
</dbReference>
<dbReference type="Ensembl" id="ENSGEVT00005021097.1">
    <property type="protein sequence ID" value="ENSGEVP00005020084.1"/>
    <property type="gene ID" value="ENSGEVG00005014031.1"/>
</dbReference>
<dbReference type="GO" id="GO:0005634">
    <property type="term" value="C:nucleus"/>
    <property type="evidence" value="ECO:0007669"/>
    <property type="project" value="TreeGrafter"/>
</dbReference>
<dbReference type="PROSITE" id="PS00383">
    <property type="entry name" value="TYR_PHOSPHATASE_1"/>
    <property type="match status" value="1"/>
</dbReference>
<evidence type="ECO:0000256" key="4">
    <source>
        <dbReference type="ARBA" id="ARBA00034734"/>
    </source>
</evidence>
<evidence type="ECO:0000313" key="9">
    <source>
        <dbReference type="Proteomes" id="UP000694390"/>
    </source>
</evidence>
<protein>
    <recommendedName>
        <fullName evidence="1">protein-tyrosine-phosphatase</fullName>
        <ecNumber evidence="1">3.1.3.48</ecNumber>
    </recommendedName>
</protein>
<evidence type="ECO:0000259" key="7">
    <source>
        <dbReference type="PROSITE" id="PS50056"/>
    </source>
</evidence>
<proteinExistence type="inferred from homology"/>
<comment type="similarity">
    <text evidence="4">Belongs to the protein-tyrosine phosphatase family. Non-receptor class 4 subfamily.</text>
</comment>
<evidence type="ECO:0000256" key="2">
    <source>
        <dbReference type="ARBA" id="ARBA00022801"/>
    </source>
</evidence>
<dbReference type="PANTHER" id="PTHR45983:SF4">
    <property type="entry name" value="TYROSINE-PROTEIN PHOSPHATASE NON-RECEPTOR TYPE 18"/>
    <property type="match status" value="1"/>
</dbReference>
<evidence type="ECO:0000256" key="3">
    <source>
        <dbReference type="ARBA" id="ARBA00022912"/>
    </source>
</evidence>
<dbReference type="SMART" id="SM00194">
    <property type="entry name" value="PTPc"/>
    <property type="match status" value="1"/>
</dbReference>
<keyword evidence="9" id="KW-1185">Reference proteome</keyword>
<reference evidence="8" key="2">
    <citation type="submission" date="2025-09" db="UniProtKB">
        <authorList>
            <consortium name="Ensembl"/>
        </authorList>
    </citation>
    <scope>IDENTIFICATION</scope>
</reference>
<dbReference type="AlphaFoldDB" id="A0A8C4WS61"/>
<dbReference type="PROSITE" id="PS50056">
    <property type="entry name" value="TYR_PHOSPHATASE_2"/>
    <property type="match status" value="1"/>
</dbReference>
<name>A0A8C4WS61_9SAUR</name>
<keyword evidence="3" id="KW-0904">Protein phosphatase</keyword>
<evidence type="ECO:0000256" key="1">
    <source>
        <dbReference type="ARBA" id="ARBA00013064"/>
    </source>
</evidence>
<evidence type="ECO:0000256" key="5">
    <source>
        <dbReference type="SAM" id="MobiDB-lite"/>
    </source>
</evidence>
<feature type="compositionally biased region" description="Pro residues" evidence="5">
    <location>
        <begin position="321"/>
        <end position="331"/>
    </location>
</feature>
<dbReference type="EC" id="3.1.3.48" evidence="1"/>
<dbReference type="PROSITE" id="PS50055">
    <property type="entry name" value="TYR_PHOSPHATASE_PTP"/>
    <property type="match status" value="1"/>
</dbReference>
<dbReference type="GO" id="GO:0005737">
    <property type="term" value="C:cytoplasm"/>
    <property type="evidence" value="ECO:0007669"/>
    <property type="project" value="TreeGrafter"/>
</dbReference>
<dbReference type="InterPro" id="IPR029021">
    <property type="entry name" value="Prot-tyrosine_phosphatase-like"/>
</dbReference>
<dbReference type="InterPro" id="IPR000242">
    <property type="entry name" value="PTP_cat"/>
</dbReference>
<dbReference type="InterPro" id="IPR000387">
    <property type="entry name" value="Tyr_Pase_dom"/>
</dbReference>
<keyword evidence="2" id="KW-0378">Hydrolase</keyword>
<feature type="domain" description="Tyrosine-protein phosphatase" evidence="6">
    <location>
        <begin position="79"/>
        <end position="294"/>
    </location>
</feature>
<dbReference type="GeneTree" id="ENSGT00940000156909"/>
<feature type="region of interest" description="Disordered" evidence="5">
    <location>
        <begin position="318"/>
        <end position="347"/>
    </location>
</feature>
<reference evidence="8" key="1">
    <citation type="submission" date="2025-08" db="UniProtKB">
        <authorList>
            <consortium name="Ensembl"/>
        </authorList>
    </citation>
    <scope>IDENTIFICATION</scope>
</reference>
<dbReference type="SMART" id="SM00404">
    <property type="entry name" value="PTPc_motif"/>
    <property type="match status" value="1"/>
</dbReference>
<dbReference type="Proteomes" id="UP000694390">
    <property type="component" value="Unassembled WGS sequence"/>
</dbReference>
<dbReference type="OrthoDB" id="10253954at2759"/>
<dbReference type="Pfam" id="PF00102">
    <property type="entry name" value="Y_phosphatase"/>
    <property type="match status" value="2"/>
</dbReference>
<dbReference type="PANTHER" id="PTHR45983">
    <property type="entry name" value="TYROSINE PHOSPHATSE N18, PUTATIVE-RELATED"/>
    <property type="match status" value="1"/>
</dbReference>
<dbReference type="PRINTS" id="PR00700">
    <property type="entry name" value="PRTYPHPHTASE"/>
</dbReference>
<evidence type="ECO:0000313" key="8">
    <source>
        <dbReference type="Ensembl" id="ENSGEVP00005020084.1"/>
    </source>
</evidence>
<dbReference type="InterPro" id="IPR003595">
    <property type="entry name" value="Tyr_Pase_cat"/>
</dbReference>